<dbReference type="PROSITE" id="PS50105">
    <property type="entry name" value="SAM_DOMAIN"/>
    <property type="match status" value="1"/>
</dbReference>
<evidence type="ECO:0000259" key="3">
    <source>
        <dbReference type="PROSITE" id="PS50105"/>
    </source>
</evidence>
<dbReference type="Gene3D" id="2.30.29.30">
    <property type="entry name" value="Pleckstrin-homology domain (PH domain)/Phosphotyrosine-binding domain (PTB)"/>
    <property type="match status" value="1"/>
</dbReference>
<feature type="compositionally biased region" description="Low complexity" evidence="1">
    <location>
        <begin position="390"/>
        <end position="401"/>
    </location>
</feature>
<keyword evidence="5" id="KW-1185">Reference proteome</keyword>
<feature type="domain" description="SAM" evidence="3">
    <location>
        <begin position="147"/>
        <end position="211"/>
    </location>
</feature>
<name>W2RRV5_CYPE1</name>
<dbReference type="InterPro" id="IPR001849">
    <property type="entry name" value="PH_domain"/>
</dbReference>
<dbReference type="Pfam" id="PF07647">
    <property type="entry name" value="SAM_2"/>
    <property type="match status" value="1"/>
</dbReference>
<dbReference type="PROSITE" id="PS50003">
    <property type="entry name" value="PH_DOMAIN"/>
    <property type="match status" value="1"/>
</dbReference>
<reference evidence="4 5" key="1">
    <citation type="submission" date="2013-03" db="EMBL/GenBank/DDBJ databases">
        <title>The Genome Sequence of Phialophora europaea CBS 101466.</title>
        <authorList>
            <consortium name="The Broad Institute Genomics Platform"/>
            <person name="Cuomo C."/>
            <person name="de Hoog S."/>
            <person name="Gorbushina A."/>
            <person name="Walker B."/>
            <person name="Young S.K."/>
            <person name="Zeng Q."/>
            <person name="Gargeya S."/>
            <person name="Fitzgerald M."/>
            <person name="Haas B."/>
            <person name="Abouelleil A."/>
            <person name="Allen A.W."/>
            <person name="Alvarado L."/>
            <person name="Arachchi H.M."/>
            <person name="Berlin A.M."/>
            <person name="Chapman S.B."/>
            <person name="Gainer-Dewar J."/>
            <person name="Goldberg J."/>
            <person name="Griggs A."/>
            <person name="Gujja S."/>
            <person name="Hansen M."/>
            <person name="Howarth C."/>
            <person name="Imamovic A."/>
            <person name="Ireland A."/>
            <person name="Larimer J."/>
            <person name="McCowan C."/>
            <person name="Murphy C."/>
            <person name="Pearson M."/>
            <person name="Poon T.W."/>
            <person name="Priest M."/>
            <person name="Roberts A."/>
            <person name="Saif S."/>
            <person name="Shea T."/>
            <person name="Sisk P."/>
            <person name="Sykes S."/>
            <person name="Wortman J."/>
            <person name="Nusbaum C."/>
            <person name="Birren B."/>
        </authorList>
    </citation>
    <scope>NUCLEOTIDE SEQUENCE [LARGE SCALE GENOMIC DNA]</scope>
    <source>
        <strain evidence="4 5">CBS 101466</strain>
    </source>
</reference>
<feature type="compositionally biased region" description="Polar residues" evidence="1">
    <location>
        <begin position="60"/>
        <end position="74"/>
    </location>
</feature>
<evidence type="ECO:0000256" key="1">
    <source>
        <dbReference type="SAM" id="MobiDB-lite"/>
    </source>
</evidence>
<feature type="compositionally biased region" description="Polar residues" evidence="1">
    <location>
        <begin position="420"/>
        <end position="439"/>
    </location>
</feature>
<dbReference type="Proteomes" id="UP000030752">
    <property type="component" value="Unassembled WGS sequence"/>
</dbReference>
<dbReference type="SMART" id="SM00233">
    <property type="entry name" value="PH"/>
    <property type="match status" value="1"/>
</dbReference>
<dbReference type="SMART" id="SM00454">
    <property type="entry name" value="SAM"/>
    <property type="match status" value="1"/>
</dbReference>
<dbReference type="STRING" id="1220924.W2RRV5"/>
<gene>
    <name evidence="4" type="ORF">HMPREF1541_06469</name>
</gene>
<accession>W2RRV5</accession>
<evidence type="ECO:0000259" key="2">
    <source>
        <dbReference type="PROSITE" id="PS50003"/>
    </source>
</evidence>
<dbReference type="InterPro" id="IPR013761">
    <property type="entry name" value="SAM/pointed_sf"/>
</dbReference>
<dbReference type="VEuPathDB" id="FungiDB:HMPREF1541_06469"/>
<dbReference type="InParanoid" id="W2RRV5"/>
<dbReference type="GeneID" id="19973808"/>
<sequence>MEQPPSTQDGAAVEMIQKTMSFPSFLGRRSFVPRPISNATDFFDVDDESDSGKSPKSLASLDNGSDSTLSSQGLKTPHSAGLGAFEFHFDDRPVSGPQGPHLFQSVPEEESKETTPELLPSAKPRTRPVTALNQAVAELDETQVRSWRPDQVAEWMAEAGFESSVIDKFLIHDISGSVLVDLQFEDLKELDISSFGKRHRVMSSIQQLRDSVLITEPVLSRTPSKTANTSPRPSRTLTRSVAPDERHVIAESRSRSRRRGRRLNDSSEVHPGESVSIVAIEQLLPKVHKCSKGDDCPKYQKYLRKVEKIREEFAAEVEGEVPPTDEQKSEAMPSVIGSSDVLGPTPPFKITAERLNEVEIRDNQENVRRFLQLQHLAGNASHAPSPPPAASAAYAAKPTPSLSEHLRGLPKLTIPAESGDNPNSSRTPLPEFSNPSDMQSQLKERLLNDPYHYGGVASPADIYRIDTPFSANDIPVTMHAADPVGERFVSQSVPPEMRYGGPHIWTTSGEPIERSQSTAPAPRRRITRNMFEPKITPVQENFPLSPAQKDGHVSTDILSREGWMRKRRTNRAIRHNEWSDNYFRLSGNQLLMLESDHPSAARDILESIDVDNYAVHAYSIATSSKLSAAFKKSILGSGYMTSEPSFAFSLIPDSDKGKRRVLEKQGNKAHHFAVRNGNEKVEWMRRLMLAKAASRSGSGSYEF</sequence>
<dbReference type="InterPro" id="IPR011993">
    <property type="entry name" value="PH-like_dom_sf"/>
</dbReference>
<dbReference type="SUPFAM" id="SSF47769">
    <property type="entry name" value="SAM/Pointed domain"/>
    <property type="match status" value="1"/>
</dbReference>
<feature type="compositionally biased region" description="Polar residues" evidence="1">
    <location>
        <begin position="221"/>
        <end position="239"/>
    </location>
</feature>
<dbReference type="RefSeq" id="XP_008719023.1">
    <property type="nucleotide sequence ID" value="XM_008720801.1"/>
</dbReference>
<dbReference type="Gene3D" id="1.10.150.50">
    <property type="entry name" value="Transcription Factor, Ets-1"/>
    <property type="match status" value="1"/>
</dbReference>
<evidence type="ECO:0000313" key="5">
    <source>
        <dbReference type="Proteomes" id="UP000030752"/>
    </source>
</evidence>
<protein>
    <recommendedName>
        <fullName evidence="6">SAM domain-containing protein</fullName>
    </recommendedName>
</protein>
<feature type="compositionally biased region" description="Basic and acidic residues" evidence="1">
    <location>
        <begin position="242"/>
        <end position="254"/>
    </location>
</feature>
<feature type="region of interest" description="Disordered" evidence="1">
    <location>
        <begin position="378"/>
        <end position="439"/>
    </location>
</feature>
<dbReference type="OrthoDB" id="422827at2759"/>
<proteinExistence type="predicted"/>
<organism evidence="4 5">
    <name type="scientific">Cyphellophora europaea (strain CBS 101466)</name>
    <name type="common">Phialophora europaea</name>
    <dbReference type="NCBI Taxonomy" id="1220924"/>
    <lineage>
        <taxon>Eukaryota</taxon>
        <taxon>Fungi</taxon>
        <taxon>Dikarya</taxon>
        <taxon>Ascomycota</taxon>
        <taxon>Pezizomycotina</taxon>
        <taxon>Eurotiomycetes</taxon>
        <taxon>Chaetothyriomycetidae</taxon>
        <taxon>Chaetothyriales</taxon>
        <taxon>Cyphellophoraceae</taxon>
        <taxon>Cyphellophora</taxon>
    </lineage>
</organism>
<evidence type="ECO:0008006" key="6">
    <source>
        <dbReference type="Google" id="ProtNLM"/>
    </source>
</evidence>
<feature type="region of interest" description="Disordered" evidence="1">
    <location>
        <begin position="36"/>
        <end position="76"/>
    </location>
</feature>
<dbReference type="AlphaFoldDB" id="W2RRV5"/>
<feature type="domain" description="PH" evidence="2">
    <location>
        <begin position="557"/>
        <end position="692"/>
    </location>
</feature>
<dbReference type="SUPFAM" id="SSF50729">
    <property type="entry name" value="PH domain-like"/>
    <property type="match status" value="1"/>
</dbReference>
<feature type="compositionally biased region" description="Basic and acidic residues" evidence="1">
    <location>
        <begin position="262"/>
        <end position="271"/>
    </location>
</feature>
<feature type="region of interest" description="Disordered" evidence="1">
    <location>
        <begin position="96"/>
        <end position="124"/>
    </location>
</feature>
<dbReference type="Pfam" id="PF00169">
    <property type="entry name" value="PH"/>
    <property type="match status" value="1"/>
</dbReference>
<feature type="region of interest" description="Disordered" evidence="1">
    <location>
        <begin position="317"/>
        <end position="345"/>
    </location>
</feature>
<dbReference type="eggNOG" id="ENOG502RDYZ">
    <property type="taxonomic scope" value="Eukaryota"/>
</dbReference>
<evidence type="ECO:0000313" key="4">
    <source>
        <dbReference type="EMBL" id="ETN38434.1"/>
    </source>
</evidence>
<dbReference type="CDD" id="cd09535">
    <property type="entry name" value="SAM_BOI-like_fungal"/>
    <property type="match status" value="1"/>
</dbReference>
<dbReference type="EMBL" id="KB822722">
    <property type="protein sequence ID" value="ETN38434.1"/>
    <property type="molecule type" value="Genomic_DNA"/>
</dbReference>
<dbReference type="InterPro" id="IPR001660">
    <property type="entry name" value="SAM"/>
</dbReference>
<feature type="region of interest" description="Disordered" evidence="1">
    <location>
        <begin position="219"/>
        <end position="271"/>
    </location>
</feature>
<dbReference type="HOGENOM" id="CLU_009306_0_0_1"/>